<protein>
    <submittedName>
        <fullName evidence="5">Guanylate kinase</fullName>
    </submittedName>
</protein>
<dbReference type="SUPFAM" id="SSF52540">
    <property type="entry name" value="P-loop containing nucleoside triphosphate hydrolases"/>
    <property type="match status" value="1"/>
</dbReference>
<dbReference type="InterPro" id="IPR027417">
    <property type="entry name" value="P-loop_NTPase"/>
</dbReference>
<dbReference type="GO" id="GO:0005829">
    <property type="term" value="C:cytosol"/>
    <property type="evidence" value="ECO:0007669"/>
    <property type="project" value="TreeGrafter"/>
</dbReference>
<reference evidence="5" key="1">
    <citation type="submission" date="2015-07" db="EMBL/GenBank/DDBJ databases">
        <title>Adaptation to a free-living lifestyle via gene acquisitions in the diplomonad Trepomonas sp. PC1.</title>
        <authorList>
            <person name="Xu F."/>
            <person name="Jerlstrom-Hultqvist J."/>
            <person name="Kolisko M."/>
            <person name="Simpson A.G.B."/>
            <person name="Roger A.J."/>
            <person name="Svard S.G."/>
            <person name="Andersson J.O."/>
        </authorList>
    </citation>
    <scope>NUCLEOTIDE SEQUENCE</scope>
    <source>
        <strain evidence="5">PC1</strain>
    </source>
</reference>
<dbReference type="PROSITE" id="PS50052">
    <property type="entry name" value="GUANYLATE_KINASE_2"/>
    <property type="match status" value="1"/>
</dbReference>
<dbReference type="Gene3D" id="3.40.50.300">
    <property type="entry name" value="P-loop containing nucleotide triphosphate hydrolases"/>
    <property type="match status" value="1"/>
</dbReference>
<keyword evidence="2" id="KW-0808">Transferase</keyword>
<name>A0A146KDZ1_9EUKA</name>
<keyword evidence="3 5" id="KW-0418">Kinase</keyword>
<evidence type="ECO:0000256" key="1">
    <source>
        <dbReference type="ARBA" id="ARBA00005790"/>
    </source>
</evidence>
<feature type="domain" description="Guanylate kinase-like" evidence="4">
    <location>
        <begin position="26"/>
        <end position="214"/>
    </location>
</feature>
<dbReference type="GO" id="GO:0004385">
    <property type="term" value="F:GMP kinase activity"/>
    <property type="evidence" value="ECO:0007669"/>
    <property type="project" value="TreeGrafter"/>
</dbReference>
<organism evidence="5">
    <name type="scientific">Trepomonas sp. PC1</name>
    <dbReference type="NCBI Taxonomy" id="1076344"/>
    <lineage>
        <taxon>Eukaryota</taxon>
        <taxon>Metamonada</taxon>
        <taxon>Diplomonadida</taxon>
        <taxon>Hexamitidae</taxon>
        <taxon>Hexamitinae</taxon>
        <taxon>Trepomonas</taxon>
    </lineage>
</organism>
<sequence>MKHNAPQNIINMEETIVTYLKPSKQPKLVILNGISGVGKSKLYQAAFKRAQFKDQFGFSISHTTRQPRPYEINGKDYHFVTEEQFQKLVDENYFIEHTQNHGNRYGTSFQAVQDVFVNQKKNCLLDLDYKGSVSLKNAKLTQPQMYVLIRPPSWDEYIDTLRKSGTESEEQIAIRVDTAKQQTDFFDNNRGFYDVEIVKNLLESAIEHFCGILEGFIIQ</sequence>
<accession>A0A146KDZ1</accession>
<dbReference type="AlphaFoldDB" id="A0A146KDZ1"/>
<evidence type="ECO:0000313" key="5">
    <source>
        <dbReference type="EMBL" id="JAP93895.1"/>
    </source>
</evidence>
<dbReference type="PANTHER" id="PTHR23117">
    <property type="entry name" value="GUANYLATE KINASE-RELATED"/>
    <property type="match status" value="1"/>
</dbReference>
<dbReference type="SMART" id="SM00072">
    <property type="entry name" value="GuKc"/>
    <property type="match status" value="1"/>
</dbReference>
<evidence type="ECO:0000259" key="4">
    <source>
        <dbReference type="PROSITE" id="PS50052"/>
    </source>
</evidence>
<proteinExistence type="inferred from homology"/>
<dbReference type="Pfam" id="PF00625">
    <property type="entry name" value="Guanylate_kin"/>
    <property type="match status" value="1"/>
</dbReference>
<dbReference type="EMBL" id="GDID01002711">
    <property type="protein sequence ID" value="JAP93895.1"/>
    <property type="molecule type" value="Transcribed_RNA"/>
</dbReference>
<dbReference type="FunFam" id="3.30.63.10:FF:000002">
    <property type="entry name" value="Guanylate kinase 1"/>
    <property type="match status" value="1"/>
</dbReference>
<comment type="similarity">
    <text evidence="1">Belongs to the guanylate kinase family.</text>
</comment>
<dbReference type="InterPro" id="IPR008145">
    <property type="entry name" value="GK/Ca_channel_bsu"/>
</dbReference>
<evidence type="ECO:0000256" key="3">
    <source>
        <dbReference type="ARBA" id="ARBA00022777"/>
    </source>
</evidence>
<evidence type="ECO:0000256" key="2">
    <source>
        <dbReference type="ARBA" id="ARBA00022679"/>
    </source>
</evidence>
<dbReference type="PROSITE" id="PS00856">
    <property type="entry name" value="GUANYLATE_KINASE_1"/>
    <property type="match status" value="1"/>
</dbReference>
<dbReference type="CDD" id="cd00071">
    <property type="entry name" value="GMPK"/>
    <property type="match status" value="1"/>
</dbReference>
<dbReference type="PANTHER" id="PTHR23117:SF13">
    <property type="entry name" value="GUANYLATE KINASE"/>
    <property type="match status" value="1"/>
</dbReference>
<dbReference type="InterPro" id="IPR008144">
    <property type="entry name" value="Guanylate_kin-like_dom"/>
</dbReference>
<gene>
    <name evidence="5" type="ORF">TPC1_13633</name>
</gene>
<dbReference type="InterPro" id="IPR020590">
    <property type="entry name" value="Guanylate_kinase_CS"/>
</dbReference>